<keyword evidence="1 2" id="KW-0238">DNA-binding</keyword>
<dbReference type="InterPro" id="IPR001647">
    <property type="entry name" value="HTH_TetR"/>
</dbReference>
<dbReference type="InterPro" id="IPR039532">
    <property type="entry name" value="TetR_C_Firmicutes"/>
</dbReference>
<dbReference type="Gene3D" id="1.10.357.10">
    <property type="entry name" value="Tetracycline Repressor, domain 2"/>
    <property type="match status" value="1"/>
</dbReference>
<dbReference type="PANTHER" id="PTHR43479">
    <property type="entry name" value="ACREF/ENVCD OPERON REPRESSOR-RELATED"/>
    <property type="match status" value="1"/>
</dbReference>
<evidence type="ECO:0000313" key="4">
    <source>
        <dbReference type="EMBL" id="SMC47084.1"/>
    </source>
</evidence>
<dbReference type="SUPFAM" id="SSF46689">
    <property type="entry name" value="Homeodomain-like"/>
    <property type="match status" value="1"/>
</dbReference>
<protein>
    <submittedName>
        <fullName evidence="4">Transcriptional regulator, TetR family</fullName>
    </submittedName>
</protein>
<proteinExistence type="predicted"/>
<feature type="DNA-binding region" description="H-T-H motif" evidence="2">
    <location>
        <begin position="34"/>
        <end position="53"/>
    </location>
</feature>
<evidence type="ECO:0000259" key="3">
    <source>
        <dbReference type="PROSITE" id="PS50977"/>
    </source>
</evidence>
<evidence type="ECO:0000256" key="1">
    <source>
        <dbReference type="ARBA" id="ARBA00023125"/>
    </source>
</evidence>
<sequence>MYKAETNCMAKRTQNAIAGAFLSLIRENTYEEISVTDLCRKADVVRKTFYNNFHSKDDVVHYLIDDIFHEMESGMDLRNMSVREILLNAFRFVTENREALLLFYSRGLIRFAYKSMSAYITEDHILTKLDRNAVDARAYKYIAAQISAVLISIIETWIENGFEESVEFLAELTEALMYKPMDIPAQSHRPV</sequence>
<evidence type="ECO:0000256" key="2">
    <source>
        <dbReference type="PROSITE-ProRule" id="PRU00335"/>
    </source>
</evidence>
<dbReference type="GO" id="GO:0003677">
    <property type="term" value="F:DNA binding"/>
    <property type="evidence" value="ECO:0007669"/>
    <property type="project" value="UniProtKB-UniRule"/>
</dbReference>
<evidence type="ECO:0000313" key="5">
    <source>
        <dbReference type="Proteomes" id="UP000192790"/>
    </source>
</evidence>
<feature type="domain" description="HTH tetR-type" evidence="3">
    <location>
        <begin position="11"/>
        <end position="71"/>
    </location>
</feature>
<reference evidence="4 5" key="1">
    <citation type="submission" date="2017-04" db="EMBL/GenBank/DDBJ databases">
        <authorList>
            <person name="Afonso C.L."/>
            <person name="Miller P.J."/>
            <person name="Scott M.A."/>
            <person name="Spackman E."/>
            <person name="Goraichik I."/>
            <person name="Dimitrov K.M."/>
            <person name="Suarez D.L."/>
            <person name="Swayne D.E."/>
        </authorList>
    </citation>
    <scope>NUCLEOTIDE SEQUENCE [LARGE SCALE GENOMIC DNA]</scope>
    <source>
        <strain evidence="4 5">DSM 12816</strain>
    </source>
</reference>
<dbReference type="Proteomes" id="UP000192790">
    <property type="component" value="Unassembled WGS sequence"/>
</dbReference>
<keyword evidence="5" id="KW-1185">Reference proteome</keyword>
<accession>A0A1W1ZFA5</accession>
<dbReference type="AlphaFoldDB" id="A0A1W1ZFA5"/>
<gene>
    <name evidence="4" type="ORF">SAMN02745168_1027</name>
</gene>
<dbReference type="Pfam" id="PF14278">
    <property type="entry name" value="TetR_C_8"/>
    <property type="match status" value="1"/>
</dbReference>
<name>A0A1W1ZFA5_9FIRM</name>
<dbReference type="EMBL" id="FWXW01000002">
    <property type="protein sequence ID" value="SMC47084.1"/>
    <property type="molecule type" value="Genomic_DNA"/>
</dbReference>
<dbReference type="InterPro" id="IPR050624">
    <property type="entry name" value="HTH-type_Tx_Regulator"/>
</dbReference>
<organism evidence="4 5">
    <name type="scientific">Papillibacter cinnamivorans DSM 12816</name>
    <dbReference type="NCBI Taxonomy" id="1122930"/>
    <lineage>
        <taxon>Bacteria</taxon>
        <taxon>Bacillati</taxon>
        <taxon>Bacillota</taxon>
        <taxon>Clostridia</taxon>
        <taxon>Eubacteriales</taxon>
        <taxon>Oscillospiraceae</taxon>
        <taxon>Papillibacter</taxon>
    </lineage>
</organism>
<dbReference type="STRING" id="1122930.SAMN02745168_1027"/>
<dbReference type="PANTHER" id="PTHR43479:SF11">
    <property type="entry name" value="ACREF_ENVCD OPERON REPRESSOR-RELATED"/>
    <property type="match status" value="1"/>
</dbReference>
<dbReference type="InterPro" id="IPR009057">
    <property type="entry name" value="Homeodomain-like_sf"/>
</dbReference>
<dbReference type="PROSITE" id="PS50977">
    <property type="entry name" value="HTH_TETR_2"/>
    <property type="match status" value="1"/>
</dbReference>